<dbReference type="EMBL" id="JAVCQK010000544">
    <property type="protein sequence ID" value="MFH7519220.1"/>
    <property type="molecule type" value="Genomic_DNA"/>
</dbReference>
<sequence length="81" mass="8350">PGAQRWGVKIASALLTADGKGLERHAMGVWAEQMVALHEAGVELVLVSSGAVAAVMSRLGWTSRPSAMHELQAAAAIGQMG</sequence>
<name>A0ABW7NWI8_9PSED</name>
<keyword evidence="4" id="KW-0067">ATP-binding</keyword>
<evidence type="ECO:0000313" key="5">
    <source>
        <dbReference type="EMBL" id="MFH7519220.1"/>
    </source>
</evidence>
<keyword evidence="6" id="KW-1185">Reference proteome</keyword>
<keyword evidence="3" id="KW-0418">Kinase</keyword>
<evidence type="ECO:0000256" key="3">
    <source>
        <dbReference type="ARBA" id="ARBA00022777"/>
    </source>
</evidence>
<organism evidence="5 6">
    <name type="scientific">Pseudomonas syringae pv. tagetis</name>
    <dbReference type="NCBI Taxonomy" id="129140"/>
    <lineage>
        <taxon>Bacteria</taxon>
        <taxon>Pseudomonadati</taxon>
        <taxon>Pseudomonadota</taxon>
        <taxon>Gammaproteobacteria</taxon>
        <taxon>Pseudomonadales</taxon>
        <taxon>Pseudomonadaceae</taxon>
        <taxon>Pseudomonas</taxon>
    </lineage>
</organism>
<dbReference type="InterPro" id="IPR001057">
    <property type="entry name" value="Glu/AcGlu_kinase"/>
</dbReference>
<dbReference type="PANTHER" id="PTHR43654">
    <property type="entry name" value="GLUTAMATE 5-KINASE"/>
    <property type="match status" value="1"/>
</dbReference>
<dbReference type="PANTHER" id="PTHR43654:SF1">
    <property type="entry name" value="ISOPENTENYL PHOSPHATE KINASE"/>
    <property type="match status" value="1"/>
</dbReference>
<keyword evidence="1 5" id="KW-0808">Transferase</keyword>
<dbReference type="Gene3D" id="3.40.1160.10">
    <property type="entry name" value="Acetylglutamate kinase-like"/>
    <property type="match status" value="1"/>
</dbReference>
<protein>
    <submittedName>
        <fullName evidence="5">Glutamate 5-kinase</fullName>
        <ecNumber evidence="5">2.7.2.11</ecNumber>
    </submittedName>
</protein>
<gene>
    <name evidence="5" type="ORF">RA271_29330</name>
</gene>
<dbReference type="GO" id="GO:0004349">
    <property type="term" value="F:glutamate 5-kinase activity"/>
    <property type="evidence" value="ECO:0007669"/>
    <property type="project" value="UniProtKB-EC"/>
</dbReference>
<evidence type="ECO:0000313" key="6">
    <source>
        <dbReference type="Proteomes" id="UP001610657"/>
    </source>
</evidence>
<reference evidence="5 6" key="1">
    <citation type="submission" date="2023-08" db="EMBL/GenBank/DDBJ databases">
        <title>Genomic and mutational analysis of Pseudomonas syringae pv. tagetis EB037 pathogenicity on sunflower.</title>
        <authorList>
            <person name="Maul J.E."/>
        </authorList>
    </citation>
    <scope>NUCLEOTIDE SEQUENCE [LARGE SCALE GENOMIC DNA]</scope>
    <source>
        <strain evidence="5 6">EB037_T1</strain>
    </source>
</reference>
<comment type="caution">
    <text evidence="5">The sequence shown here is derived from an EMBL/GenBank/DDBJ whole genome shotgun (WGS) entry which is preliminary data.</text>
</comment>
<keyword evidence="2" id="KW-0547">Nucleotide-binding</keyword>
<evidence type="ECO:0000256" key="1">
    <source>
        <dbReference type="ARBA" id="ARBA00022679"/>
    </source>
</evidence>
<proteinExistence type="predicted"/>
<feature type="non-terminal residue" evidence="5">
    <location>
        <position position="1"/>
    </location>
</feature>
<evidence type="ECO:0000256" key="4">
    <source>
        <dbReference type="ARBA" id="ARBA00022840"/>
    </source>
</evidence>
<dbReference type="InterPro" id="IPR036393">
    <property type="entry name" value="AceGlu_kinase-like_sf"/>
</dbReference>
<evidence type="ECO:0000256" key="2">
    <source>
        <dbReference type="ARBA" id="ARBA00022741"/>
    </source>
</evidence>
<accession>A0ABW7NWI8</accession>
<dbReference type="Proteomes" id="UP001610657">
    <property type="component" value="Unassembled WGS sequence"/>
</dbReference>
<feature type="non-terminal residue" evidence="5">
    <location>
        <position position="81"/>
    </location>
</feature>
<dbReference type="SUPFAM" id="SSF53633">
    <property type="entry name" value="Carbamate kinase-like"/>
    <property type="match status" value="1"/>
</dbReference>
<dbReference type="EC" id="2.7.2.11" evidence="5"/>
<dbReference type="PRINTS" id="PR00474">
    <property type="entry name" value="GLU5KINASE"/>
</dbReference>